<proteinExistence type="predicted"/>
<evidence type="ECO:0000313" key="4">
    <source>
        <dbReference type="Proteomes" id="UP000481616"/>
    </source>
</evidence>
<evidence type="ECO:0000313" key="2">
    <source>
        <dbReference type="EMBL" id="KAA5404117.1"/>
    </source>
</evidence>
<dbReference type="Proteomes" id="UP000481616">
    <property type="component" value="Unassembled WGS sequence"/>
</dbReference>
<dbReference type="EMBL" id="VVYY01000012">
    <property type="protein sequence ID" value="KAA5396756.1"/>
    <property type="molecule type" value="Genomic_DNA"/>
</dbReference>
<protein>
    <submittedName>
        <fullName evidence="1">Uncharacterized protein</fullName>
    </submittedName>
</protein>
<comment type="caution">
    <text evidence="1">The sequence shown here is derived from an EMBL/GenBank/DDBJ whole genome shotgun (WGS) entry which is preliminary data.</text>
</comment>
<accession>A0A4Q5HP76</accession>
<reference evidence="3 4" key="1">
    <citation type="journal article" date="2019" name="Nat. Med.">
        <title>A library of human gut bacterial isolates paired with longitudinal multiomics data enables mechanistic microbiome research.</title>
        <authorList>
            <person name="Poyet M."/>
            <person name="Groussin M."/>
            <person name="Gibbons S.M."/>
            <person name="Avila-Pacheco J."/>
            <person name="Jiang X."/>
            <person name="Kearney S.M."/>
            <person name="Perrotta A.R."/>
            <person name="Berdy B."/>
            <person name="Zhao S."/>
            <person name="Lieberman T.D."/>
            <person name="Swanson P.K."/>
            <person name="Smith M."/>
            <person name="Roesemann S."/>
            <person name="Alexander J.E."/>
            <person name="Rich S.A."/>
            <person name="Livny J."/>
            <person name="Vlamakis H."/>
            <person name="Clish C."/>
            <person name="Bullock K."/>
            <person name="Deik A."/>
            <person name="Scott J."/>
            <person name="Pierce K.A."/>
            <person name="Xavier R.J."/>
            <person name="Alm E.J."/>
        </authorList>
    </citation>
    <scope>NUCLEOTIDE SEQUENCE [LARGE SCALE GENOMIC DNA]</scope>
    <source>
        <strain evidence="1 4">BIOML-A1</strain>
        <strain evidence="2 3">BIOML-A4</strain>
    </source>
</reference>
<dbReference type="Proteomes" id="UP000441162">
    <property type="component" value="Unassembled WGS sequence"/>
</dbReference>
<evidence type="ECO:0000313" key="3">
    <source>
        <dbReference type="Proteomes" id="UP000441162"/>
    </source>
</evidence>
<evidence type="ECO:0000313" key="1">
    <source>
        <dbReference type="EMBL" id="KAA5396756.1"/>
    </source>
</evidence>
<sequence length="210" mass="24864">MRWFNLFRKNNIENAVIDNPFRIQLREKHEGQIGYVVSIPRVRILYPRGKNRGDICVADLFSIILWDTIDENYDVRVRIDRGDSGRDKNNVAIDNKIYDAIIEDIRRSDCLVFIVITKDGINETKHKHFYQELIECKKIIENNAKRKDLFVPILLCEPDTIDVHGKRMYSELIENNRLERIEDFVGLSLNKGLKEFKEFIHKTIRPYILS</sequence>
<organism evidence="1 4">
    <name type="scientific">Phocaeicola dorei</name>
    <dbReference type="NCBI Taxonomy" id="357276"/>
    <lineage>
        <taxon>Bacteria</taxon>
        <taxon>Pseudomonadati</taxon>
        <taxon>Bacteroidota</taxon>
        <taxon>Bacteroidia</taxon>
        <taxon>Bacteroidales</taxon>
        <taxon>Bacteroidaceae</taxon>
        <taxon>Phocaeicola</taxon>
    </lineage>
</organism>
<dbReference type="RefSeq" id="WP_130054172.1">
    <property type="nucleotide sequence ID" value="NZ_JBCJEN010000032.1"/>
</dbReference>
<dbReference type="EMBL" id="VVZA01000011">
    <property type="protein sequence ID" value="KAA5404117.1"/>
    <property type="molecule type" value="Genomic_DNA"/>
</dbReference>
<gene>
    <name evidence="2" type="ORF">F2Y51_13775</name>
    <name evidence="1" type="ORF">F2Y58_14710</name>
</gene>
<dbReference type="AlphaFoldDB" id="A0A4Q5HP76"/>
<name>A0A4Q5HP76_9BACT</name>